<gene>
    <name evidence="1" type="ORF">IT779_17485</name>
</gene>
<sequence>MSRLDLSTAQIVPTVSMADAATQDHSTGDKQFPGLHNDLLFLWAMVDTANGKRYELVRTLSASAAFDFTLHECHPDLWAYPRTVRIPGEHDLYWGPILWLERDGQHSAFSANLTMAAKHRMTVALGPRGYVWKEDDVVDVLLTPLPDNVTRIDVPGEPDDVGYTSSGCTVSGSIEGSPITGGYGGLDRMYCLPGLSAHASKISHLEHYWFVWGAVFDDGHWETGNTMLGAGGYATATFHRQGEPPVIATNDEVESSVLWDTRDDVSQPHIATLSFGGHTFDFQGTHNAAACAAALGIAWLHGTVQERGAARPVASWSTMEVIQRNWGGSGGRATPR</sequence>
<organism evidence="1 2">
    <name type="scientific">Nocardia bovistercoris</name>
    <dbReference type="NCBI Taxonomy" id="2785916"/>
    <lineage>
        <taxon>Bacteria</taxon>
        <taxon>Bacillati</taxon>
        <taxon>Actinomycetota</taxon>
        <taxon>Actinomycetes</taxon>
        <taxon>Mycobacteriales</taxon>
        <taxon>Nocardiaceae</taxon>
        <taxon>Nocardia</taxon>
    </lineage>
</organism>
<dbReference type="Proteomes" id="UP000655751">
    <property type="component" value="Unassembled WGS sequence"/>
</dbReference>
<dbReference type="AlphaFoldDB" id="A0A931IB20"/>
<comment type="caution">
    <text evidence="1">The sequence shown here is derived from an EMBL/GenBank/DDBJ whole genome shotgun (WGS) entry which is preliminary data.</text>
</comment>
<dbReference type="EMBL" id="JADMLG010000006">
    <property type="protein sequence ID" value="MBH0778074.1"/>
    <property type="molecule type" value="Genomic_DNA"/>
</dbReference>
<evidence type="ECO:0000313" key="2">
    <source>
        <dbReference type="Proteomes" id="UP000655751"/>
    </source>
</evidence>
<proteinExistence type="predicted"/>
<dbReference type="RefSeq" id="WP_196150368.1">
    <property type="nucleotide sequence ID" value="NZ_JADMLG010000006.1"/>
</dbReference>
<keyword evidence="2" id="KW-1185">Reference proteome</keyword>
<evidence type="ECO:0000313" key="1">
    <source>
        <dbReference type="EMBL" id="MBH0778074.1"/>
    </source>
</evidence>
<protein>
    <submittedName>
        <fullName evidence="1">Uncharacterized protein</fullName>
    </submittedName>
</protein>
<reference evidence="1" key="1">
    <citation type="submission" date="2020-11" db="EMBL/GenBank/DDBJ databases">
        <title>Nocardia NEAU-351.nov., a novel actinomycete isolated from the cow dung.</title>
        <authorList>
            <person name="Zhang X."/>
        </authorList>
    </citation>
    <scope>NUCLEOTIDE SEQUENCE</scope>
    <source>
        <strain evidence="1">NEAU-351</strain>
    </source>
</reference>
<accession>A0A931IB20</accession>
<name>A0A931IB20_9NOCA</name>